<proteinExistence type="predicted"/>
<comment type="caution">
    <text evidence="6">The sequence shown here is derived from an EMBL/GenBank/DDBJ whole genome shotgun (WGS) entry which is preliminary data.</text>
</comment>
<evidence type="ECO:0000256" key="2">
    <source>
        <dbReference type="ARBA" id="ARBA00023125"/>
    </source>
</evidence>
<sequence length="225" mass="24531">MTTHKSRIPQLLGRLPLFDEFSQEELAQIAPAVAEVEVARGGVVFRRGDPCTGFHCVAYGQVKLTVVSPEGDEKVVRIAGPGDSFGEALMFLSKPYIVSAQALADTLLLFIPQATVFEGLERDGRFARKMLAGLSRRLQGLVADVEAYSLRSGAQRVIGYLLRTQALEQGSRVSLDVSKAVLASRLNLTPEHFSRILHDLSAAGLIEVQGRDITLLDPDRLRAYG</sequence>
<evidence type="ECO:0000259" key="5">
    <source>
        <dbReference type="PROSITE" id="PS51063"/>
    </source>
</evidence>
<name>A0A225M5M2_9BURK</name>
<dbReference type="SMART" id="SM00100">
    <property type="entry name" value="cNMP"/>
    <property type="match status" value="1"/>
</dbReference>
<dbReference type="OrthoDB" id="9777588at2"/>
<feature type="domain" description="Cyclic nucleotide-binding" evidence="4">
    <location>
        <begin position="17"/>
        <end position="137"/>
    </location>
</feature>
<dbReference type="PANTHER" id="PTHR24567">
    <property type="entry name" value="CRP FAMILY TRANSCRIPTIONAL REGULATORY PROTEIN"/>
    <property type="match status" value="1"/>
</dbReference>
<dbReference type="InterPro" id="IPR036390">
    <property type="entry name" value="WH_DNA-bd_sf"/>
</dbReference>
<dbReference type="InterPro" id="IPR036388">
    <property type="entry name" value="WH-like_DNA-bd_sf"/>
</dbReference>
<dbReference type="InterPro" id="IPR018490">
    <property type="entry name" value="cNMP-bd_dom_sf"/>
</dbReference>
<dbReference type="InterPro" id="IPR012318">
    <property type="entry name" value="HTH_CRP"/>
</dbReference>
<keyword evidence="1" id="KW-0805">Transcription regulation</keyword>
<dbReference type="SUPFAM" id="SSF51206">
    <property type="entry name" value="cAMP-binding domain-like"/>
    <property type="match status" value="1"/>
</dbReference>
<dbReference type="Gene3D" id="2.60.120.10">
    <property type="entry name" value="Jelly Rolls"/>
    <property type="match status" value="1"/>
</dbReference>
<gene>
    <name evidence="6" type="ORF">CEY11_21550</name>
</gene>
<dbReference type="AlphaFoldDB" id="A0A225M5M2"/>
<evidence type="ECO:0000256" key="3">
    <source>
        <dbReference type="ARBA" id="ARBA00023163"/>
    </source>
</evidence>
<dbReference type="CDD" id="cd00038">
    <property type="entry name" value="CAP_ED"/>
    <property type="match status" value="1"/>
</dbReference>
<dbReference type="PROSITE" id="PS50042">
    <property type="entry name" value="CNMP_BINDING_3"/>
    <property type="match status" value="1"/>
</dbReference>
<organism evidence="6 7">
    <name type="scientific">Candidimonas nitroreducens</name>
    <dbReference type="NCBI Taxonomy" id="683354"/>
    <lineage>
        <taxon>Bacteria</taxon>
        <taxon>Pseudomonadati</taxon>
        <taxon>Pseudomonadota</taxon>
        <taxon>Betaproteobacteria</taxon>
        <taxon>Burkholderiales</taxon>
        <taxon>Alcaligenaceae</taxon>
        <taxon>Candidimonas</taxon>
    </lineage>
</organism>
<dbReference type="SMART" id="SM00419">
    <property type="entry name" value="HTH_CRP"/>
    <property type="match status" value="1"/>
</dbReference>
<dbReference type="RefSeq" id="WP_088605600.1">
    <property type="nucleotide sequence ID" value="NZ_NJIH01000014.1"/>
</dbReference>
<reference evidence="7" key="1">
    <citation type="submission" date="2017-06" db="EMBL/GenBank/DDBJ databases">
        <title>Herbaspirillum phytohormonus sp. nov., isolated from the root nodule of Robinia pseudoacacia in lead-zinc mine.</title>
        <authorList>
            <person name="Fan M."/>
            <person name="Lin Y."/>
        </authorList>
    </citation>
    <scope>NUCLEOTIDE SEQUENCE [LARGE SCALE GENOMIC DNA]</scope>
    <source>
        <strain evidence="7">SC-089</strain>
    </source>
</reference>
<dbReference type="GO" id="GO:0005829">
    <property type="term" value="C:cytosol"/>
    <property type="evidence" value="ECO:0007669"/>
    <property type="project" value="TreeGrafter"/>
</dbReference>
<dbReference type="InterPro" id="IPR014710">
    <property type="entry name" value="RmlC-like_jellyroll"/>
</dbReference>
<evidence type="ECO:0000256" key="1">
    <source>
        <dbReference type="ARBA" id="ARBA00023015"/>
    </source>
</evidence>
<dbReference type="GO" id="GO:0003700">
    <property type="term" value="F:DNA-binding transcription factor activity"/>
    <property type="evidence" value="ECO:0007669"/>
    <property type="project" value="TreeGrafter"/>
</dbReference>
<dbReference type="Proteomes" id="UP000214603">
    <property type="component" value="Unassembled WGS sequence"/>
</dbReference>
<evidence type="ECO:0000313" key="6">
    <source>
        <dbReference type="EMBL" id="OWT54851.1"/>
    </source>
</evidence>
<dbReference type="EMBL" id="NJIH01000014">
    <property type="protein sequence ID" value="OWT54851.1"/>
    <property type="molecule type" value="Genomic_DNA"/>
</dbReference>
<dbReference type="PANTHER" id="PTHR24567:SF74">
    <property type="entry name" value="HTH-TYPE TRANSCRIPTIONAL REGULATOR ARCR"/>
    <property type="match status" value="1"/>
</dbReference>
<dbReference type="Gene3D" id="1.10.10.10">
    <property type="entry name" value="Winged helix-like DNA-binding domain superfamily/Winged helix DNA-binding domain"/>
    <property type="match status" value="1"/>
</dbReference>
<evidence type="ECO:0000313" key="7">
    <source>
        <dbReference type="Proteomes" id="UP000214603"/>
    </source>
</evidence>
<dbReference type="PROSITE" id="PS51063">
    <property type="entry name" value="HTH_CRP_2"/>
    <property type="match status" value="1"/>
</dbReference>
<keyword evidence="3" id="KW-0804">Transcription</keyword>
<dbReference type="Pfam" id="PF13545">
    <property type="entry name" value="HTH_Crp_2"/>
    <property type="match status" value="1"/>
</dbReference>
<keyword evidence="2" id="KW-0238">DNA-binding</keyword>
<keyword evidence="7" id="KW-1185">Reference proteome</keyword>
<dbReference type="InterPro" id="IPR050397">
    <property type="entry name" value="Env_Response_Regulators"/>
</dbReference>
<feature type="domain" description="HTH crp-type" evidence="5">
    <location>
        <begin position="151"/>
        <end position="219"/>
    </location>
</feature>
<dbReference type="Pfam" id="PF00027">
    <property type="entry name" value="cNMP_binding"/>
    <property type="match status" value="1"/>
</dbReference>
<dbReference type="SUPFAM" id="SSF46785">
    <property type="entry name" value="Winged helix' DNA-binding domain"/>
    <property type="match status" value="1"/>
</dbReference>
<evidence type="ECO:0000259" key="4">
    <source>
        <dbReference type="PROSITE" id="PS50042"/>
    </source>
</evidence>
<accession>A0A225M5M2</accession>
<dbReference type="GO" id="GO:0003677">
    <property type="term" value="F:DNA binding"/>
    <property type="evidence" value="ECO:0007669"/>
    <property type="project" value="UniProtKB-KW"/>
</dbReference>
<protein>
    <submittedName>
        <fullName evidence="6">Crp/Fnr family transcriptional regulator</fullName>
    </submittedName>
</protein>
<dbReference type="InterPro" id="IPR000595">
    <property type="entry name" value="cNMP-bd_dom"/>
</dbReference>